<dbReference type="Proteomes" id="UP000247498">
    <property type="component" value="Unassembled WGS sequence"/>
</dbReference>
<feature type="compositionally biased region" description="Gly residues" evidence="6">
    <location>
        <begin position="667"/>
        <end position="682"/>
    </location>
</feature>
<evidence type="ECO:0000256" key="2">
    <source>
        <dbReference type="ARBA" id="ARBA00022737"/>
    </source>
</evidence>
<dbReference type="PROSITE" id="PS52027">
    <property type="entry name" value="ZF_C2HC_C3H"/>
    <property type="match status" value="2"/>
</dbReference>
<dbReference type="Pfam" id="PF13913">
    <property type="entry name" value="zf-C2HC_2"/>
    <property type="match status" value="2"/>
</dbReference>
<dbReference type="AlphaFoldDB" id="A0A2V0NXX9"/>
<feature type="domain" description="C2HC/C3H-type" evidence="7">
    <location>
        <begin position="725"/>
        <end position="754"/>
    </location>
</feature>
<feature type="compositionally biased region" description="Gly residues" evidence="6">
    <location>
        <begin position="303"/>
        <end position="325"/>
    </location>
</feature>
<keyword evidence="9" id="KW-1185">Reference proteome</keyword>
<feature type="compositionally biased region" description="Gly residues" evidence="6">
    <location>
        <begin position="154"/>
        <end position="185"/>
    </location>
</feature>
<feature type="compositionally biased region" description="Gly residues" evidence="6">
    <location>
        <begin position="413"/>
        <end position="427"/>
    </location>
</feature>
<feature type="region of interest" description="Disordered" evidence="6">
    <location>
        <begin position="137"/>
        <end position="209"/>
    </location>
</feature>
<dbReference type="InterPro" id="IPR026319">
    <property type="entry name" value="ZC2HC1A/B-like"/>
</dbReference>
<feature type="compositionally biased region" description="Low complexity" evidence="6">
    <location>
        <begin position="470"/>
        <end position="479"/>
    </location>
</feature>
<feature type="compositionally biased region" description="Gly residues" evidence="6">
    <location>
        <begin position="480"/>
        <end position="496"/>
    </location>
</feature>
<dbReference type="PANTHER" id="PTHR13555:SF36">
    <property type="entry name" value="ZINC FINGER C2HC DOMAIN-CONTAINING PROTEIN 1B"/>
    <property type="match status" value="1"/>
</dbReference>
<evidence type="ECO:0000256" key="6">
    <source>
        <dbReference type="SAM" id="MobiDB-lite"/>
    </source>
</evidence>
<keyword evidence="1" id="KW-0479">Metal-binding</keyword>
<proteinExistence type="predicted"/>
<dbReference type="InterPro" id="IPR049899">
    <property type="entry name" value="Znf_C2HC_C3H"/>
</dbReference>
<gene>
    <name evidence="8" type="ORF">Rsub_04592</name>
</gene>
<protein>
    <recommendedName>
        <fullName evidence="7">C2HC/C3H-type domain-containing protein</fullName>
    </recommendedName>
</protein>
<keyword evidence="3 5" id="KW-0863">Zinc-finger</keyword>
<feature type="compositionally biased region" description="Low complexity" evidence="6">
    <location>
        <begin position="428"/>
        <end position="437"/>
    </location>
</feature>
<name>A0A2V0NXX9_9CHLO</name>
<evidence type="ECO:0000313" key="8">
    <source>
        <dbReference type="EMBL" id="GBF92488.1"/>
    </source>
</evidence>
<dbReference type="Gene3D" id="3.30.160.60">
    <property type="entry name" value="Classic Zinc Finger"/>
    <property type="match status" value="1"/>
</dbReference>
<dbReference type="EMBL" id="BDRX01000032">
    <property type="protein sequence ID" value="GBF92488.1"/>
    <property type="molecule type" value="Genomic_DNA"/>
</dbReference>
<evidence type="ECO:0000256" key="4">
    <source>
        <dbReference type="ARBA" id="ARBA00022833"/>
    </source>
</evidence>
<feature type="compositionally biased region" description="Low complexity" evidence="6">
    <location>
        <begin position="186"/>
        <end position="209"/>
    </location>
</feature>
<dbReference type="OrthoDB" id="10255185at2759"/>
<organism evidence="8 9">
    <name type="scientific">Raphidocelis subcapitata</name>
    <dbReference type="NCBI Taxonomy" id="307507"/>
    <lineage>
        <taxon>Eukaryota</taxon>
        <taxon>Viridiplantae</taxon>
        <taxon>Chlorophyta</taxon>
        <taxon>core chlorophytes</taxon>
        <taxon>Chlorophyceae</taxon>
        <taxon>CS clade</taxon>
        <taxon>Sphaeropleales</taxon>
        <taxon>Selenastraceae</taxon>
        <taxon>Raphidocelis</taxon>
    </lineage>
</organism>
<feature type="compositionally biased region" description="Low complexity" evidence="6">
    <location>
        <begin position="547"/>
        <end position="560"/>
    </location>
</feature>
<dbReference type="InParanoid" id="A0A2V0NXX9"/>
<feature type="domain" description="C2HC/C3H-type" evidence="7">
    <location>
        <begin position="603"/>
        <end position="632"/>
    </location>
</feature>
<sequence>MAFSSQARARAPYSPARYAAGALLHGAARPEQEQASLWGPPERGVRVVPGAMPAQQRRSQGPSEGGEGATAAAVGRVKAMLAGWPRRGASGSGGGAAGTSGGGGGAAASSGGLASHMIWTAGPAEDEETDLDYGIGGEQAVAPASPSRGLQWRFGGGADGGGSSGGGSSGGGASGGGASGGGRVGGYQAQHSAAQQYKQQHQQQHYQPAAGSAAALASAAAFAAADPPASPYAAGRAAARIAAGTAAFAPVTPSAAAGALPPSDRRARVAITPSGYPADELLPAHLPAHRMSQSEALASPAGNGFGTGGGAAPWEGGSSGGGGGRDSARRAAAPLQWSLPQASAPAPRGASPMRPRGSGGGPGERATAPPPAYAPRGGHGQSASPLPQQPRGGLDWGVPAPPPRGSSASSGDGSTGGIGGGLWGDSAGGAAPPIAAGPRPPSSQRLEGLGRLKQLSTQRLATRIGTPPSADAAAAMLSDGGLGSAAGGGGRAGGGVARAAEVGRSSAPGRASAAAAPDPAAARRRPSGLSGLAPAQQPPAGQRRSDPAAAAAPSQRQQQRQPPPPPPPPPPQQQQQQPRPRAQEPEPALGPEAFPSESAEGPDRIECATCGRRFAAPALERHARICAKVFCSKRPAFDSAGARAVEGGIAAPPPPPPASRRAAAAKGGAGRGGGGGGAGGKEGVGKAKWSKQSEQLRAAMRAARGDGGGAEAGGGGGFDEPEEDDRVPCPHCGRRFAPLTADRHIPKCQSISAKPSTLRARGGRAAHMRTNVPAPPQRGRF</sequence>
<feature type="compositionally biased region" description="Low complexity" evidence="6">
    <location>
        <begin position="497"/>
        <end position="520"/>
    </location>
</feature>
<feature type="region of interest" description="Disordered" evidence="6">
    <location>
        <begin position="29"/>
        <end position="71"/>
    </location>
</feature>
<reference evidence="8 9" key="1">
    <citation type="journal article" date="2018" name="Sci. Rep.">
        <title>Raphidocelis subcapitata (=Pseudokirchneriella subcapitata) provides an insight into genome evolution and environmental adaptations in the Sphaeropleales.</title>
        <authorList>
            <person name="Suzuki S."/>
            <person name="Yamaguchi H."/>
            <person name="Nakajima N."/>
            <person name="Kawachi M."/>
        </authorList>
    </citation>
    <scope>NUCLEOTIDE SEQUENCE [LARGE SCALE GENOMIC DNA]</scope>
    <source>
        <strain evidence="8 9">NIES-35</strain>
    </source>
</reference>
<dbReference type="PANTHER" id="PTHR13555">
    <property type="entry name" value="C2H2 ZINC FINGER CGI-62-RELATED"/>
    <property type="match status" value="1"/>
</dbReference>
<keyword evidence="4" id="KW-0862">Zinc</keyword>
<feature type="compositionally biased region" description="Gly residues" evidence="6">
    <location>
        <begin position="705"/>
        <end position="718"/>
    </location>
</feature>
<feature type="region of interest" description="Disordered" evidence="6">
    <location>
        <begin position="84"/>
        <end position="110"/>
    </location>
</feature>
<evidence type="ECO:0000256" key="3">
    <source>
        <dbReference type="ARBA" id="ARBA00022771"/>
    </source>
</evidence>
<evidence type="ECO:0000256" key="1">
    <source>
        <dbReference type="ARBA" id="ARBA00022723"/>
    </source>
</evidence>
<keyword evidence="2" id="KW-0677">Repeat</keyword>
<feature type="region of interest" description="Disordered" evidence="6">
    <location>
        <begin position="290"/>
        <end position="603"/>
    </location>
</feature>
<evidence type="ECO:0000313" key="9">
    <source>
        <dbReference type="Proteomes" id="UP000247498"/>
    </source>
</evidence>
<feature type="compositionally biased region" description="Pro residues" evidence="6">
    <location>
        <begin position="561"/>
        <end position="572"/>
    </location>
</feature>
<feature type="region of interest" description="Disordered" evidence="6">
    <location>
        <begin position="646"/>
        <end position="781"/>
    </location>
</feature>
<feature type="compositionally biased region" description="Gly residues" evidence="6">
    <location>
        <begin position="90"/>
        <end position="106"/>
    </location>
</feature>
<evidence type="ECO:0000256" key="5">
    <source>
        <dbReference type="PROSITE-ProRule" id="PRU01371"/>
    </source>
</evidence>
<comment type="caution">
    <text evidence="8">The sequence shown here is derived from an EMBL/GenBank/DDBJ whole genome shotgun (WGS) entry which is preliminary data.</text>
</comment>
<accession>A0A2V0NXX9</accession>
<evidence type="ECO:0000259" key="7">
    <source>
        <dbReference type="PROSITE" id="PS52027"/>
    </source>
</evidence>
<dbReference type="GO" id="GO:0008270">
    <property type="term" value="F:zinc ion binding"/>
    <property type="evidence" value="ECO:0007669"/>
    <property type="project" value="UniProtKB-KW"/>
</dbReference>
<feature type="compositionally biased region" description="Low complexity" evidence="6">
    <location>
        <begin position="330"/>
        <end position="356"/>
    </location>
</feature>